<gene>
    <name evidence="1" type="ORF">S01H1_38605</name>
</gene>
<protein>
    <submittedName>
        <fullName evidence="1">Uncharacterized protein</fullName>
    </submittedName>
</protein>
<proteinExistence type="predicted"/>
<reference evidence="1" key="1">
    <citation type="journal article" date="2014" name="Front. Microbiol.">
        <title>High frequency of phylogenetically diverse reductive dehalogenase-homologous genes in deep subseafloor sedimentary metagenomes.</title>
        <authorList>
            <person name="Kawai M."/>
            <person name="Futagami T."/>
            <person name="Toyoda A."/>
            <person name="Takaki Y."/>
            <person name="Nishi S."/>
            <person name="Hori S."/>
            <person name="Arai W."/>
            <person name="Tsubouchi T."/>
            <person name="Morono Y."/>
            <person name="Uchiyama I."/>
            <person name="Ito T."/>
            <person name="Fujiyama A."/>
            <person name="Inagaki F."/>
            <person name="Takami H."/>
        </authorList>
    </citation>
    <scope>NUCLEOTIDE SEQUENCE</scope>
    <source>
        <strain evidence="1">Expedition CK06-06</strain>
    </source>
</reference>
<comment type="caution">
    <text evidence="1">The sequence shown here is derived from an EMBL/GenBank/DDBJ whole genome shotgun (WGS) entry which is preliminary data.</text>
</comment>
<organism evidence="1">
    <name type="scientific">marine sediment metagenome</name>
    <dbReference type="NCBI Taxonomy" id="412755"/>
    <lineage>
        <taxon>unclassified sequences</taxon>
        <taxon>metagenomes</taxon>
        <taxon>ecological metagenomes</taxon>
    </lineage>
</organism>
<dbReference type="AlphaFoldDB" id="X0W0X9"/>
<feature type="non-terminal residue" evidence="1">
    <location>
        <position position="1"/>
    </location>
</feature>
<accession>X0W0X9</accession>
<sequence>RNISKFEEIKVTATDIYIQHKIGERTSPVIGMDLDHYITRDLAKKNPPYWFTSYCTNKVTIQNHIYCKGIPKLN</sequence>
<name>X0W0X9_9ZZZZ</name>
<dbReference type="EMBL" id="BARS01024313">
    <property type="protein sequence ID" value="GAG06396.1"/>
    <property type="molecule type" value="Genomic_DNA"/>
</dbReference>
<evidence type="ECO:0000313" key="1">
    <source>
        <dbReference type="EMBL" id="GAG06396.1"/>
    </source>
</evidence>